<comment type="similarity">
    <text evidence="14">Belongs to the NadD family.</text>
</comment>
<evidence type="ECO:0000256" key="3">
    <source>
        <dbReference type="ARBA" id="ARBA00022642"/>
    </source>
</evidence>
<dbReference type="CDD" id="cd02165">
    <property type="entry name" value="NMNAT"/>
    <property type="match status" value="1"/>
</dbReference>
<dbReference type="GO" id="GO:0009435">
    <property type="term" value="P:NAD+ biosynthetic process"/>
    <property type="evidence" value="ECO:0007669"/>
    <property type="project" value="UniProtKB-UniRule"/>
</dbReference>
<keyword evidence="8" id="KW-0378">Hydrolase</keyword>
<dbReference type="SUPFAM" id="SSF109604">
    <property type="entry name" value="HD-domain/PDEase-like"/>
    <property type="match status" value="1"/>
</dbReference>
<comment type="catalytic activity">
    <reaction evidence="13">
        <text>P(1),P(4)-bis(5'-adenosyl) tetraphosphate + H2O = 2 ADP + 2 H(+)</text>
        <dbReference type="Rhea" id="RHEA:24252"/>
        <dbReference type="ChEBI" id="CHEBI:15377"/>
        <dbReference type="ChEBI" id="CHEBI:15378"/>
        <dbReference type="ChEBI" id="CHEBI:58141"/>
        <dbReference type="ChEBI" id="CHEBI:456216"/>
        <dbReference type="EC" id="3.6.1.41"/>
    </reaction>
</comment>
<feature type="domain" description="Cytidyltransferase-like" evidence="15">
    <location>
        <begin position="5"/>
        <end position="176"/>
    </location>
</feature>
<evidence type="ECO:0000256" key="11">
    <source>
        <dbReference type="ARBA" id="ARBA00023027"/>
    </source>
</evidence>
<keyword evidence="10" id="KW-0408">Iron</keyword>
<evidence type="ECO:0000313" key="18">
    <source>
        <dbReference type="Proteomes" id="UP001199319"/>
    </source>
</evidence>
<proteinExistence type="inferred from homology"/>
<dbReference type="CDD" id="cd00077">
    <property type="entry name" value="HDc"/>
    <property type="match status" value="1"/>
</dbReference>
<comment type="catalytic activity">
    <reaction evidence="12 14">
        <text>nicotinate beta-D-ribonucleotide + ATP + H(+) = deamido-NAD(+) + diphosphate</text>
        <dbReference type="Rhea" id="RHEA:22860"/>
        <dbReference type="ChEBI" id="CHEBI:15378"/>
        <dbReference type="ChEBI" id="CHEBI:30616"/>
        <dbReference type="ChEBI" id="CHEBI:33019"/>
        <dbReference type="ChEBI" id="CHEBI:57502"/>
        <dbReference type="ChEBI" id="CHEBI:58437"/>
        <dbReference type="EC" id="2.7.7.18"/>
    </reaction>
</comment>
<dbReference type="NCBIfam" id="TIGR00488">
    <property type="entry name" value="bis(5'-nucleosyl)-tetraphosphatase (symmetrical) YqeK"/>
    <property type="match status" value="1"/>
</dbReference>
<dbReference type="InterPro" id="IPR005249">
    <property type="entry name" value="YqeK"/>
</dbReference>
<evidence type="ECO:0000256" key="9">
    <source>
        <dbReference type="ARBA" id="ARBA00022840"/>
    </source>
</evidence>
<evidence type="ECO:0000256" key="12">
    <source>
        <dbReference type="ARBA" id="ARBA00048721"/>
    </source>
</evidence>
<dbReference type="AlphaFoldDB" id="A0AAE3AGH5"/>
<evidence type="ECO:0000259" key="15">
    <source>
        <dbReference type="Pfam" id="PF01467"/>
    </source>
</evidence>
<dbReference type="InterPro" id="IPR006674">
    <property type="entry name" value="HD_domain"/>
</dbReference>
<evidence type="ECO:0000259" key="16">
    <source>
        <dbReference type="Pfam" id="PF01966"/>
    </source>
</evidence>
<keyword evidence="6" id="KW-0479">Metal-binding</keyword>
<evidence type="ECO:0000256" key="13">
    <source>
        <dbReference type="ARBA" id="ARBA00049417"/>
    </source>
</evidence>
<comment type="function">
    <text evidence="1 14">Catalyzes the reversible adenylation of nicotinate mononucleotide (NaMN) to nicotinic acid adenine dinucleotide (NaAD).</text>
</comment>
<protein>
    <recommendedName>
        <fullName evidence="14">Probable nicotinate-nucleotide adenylyltransferase</fullName>
        <ecNumber evidence="14">2.7.7.18</ecNumber>
    </recommendedName>
    <alternativeName>
        <fullName evidence="14">Deamido-NAD(+) diphosphorylase</fullName>
    </alternativeName>
    <alternativeName>
        <fullName evidence="14">Deamido-NAD(+) pyrophosphorylase</fullName>
    </alternativeName>
    <alternativeName>
        <fullName evidence="14">Nicotinate mononucleotide adenylyltransferase</fullName>
        <shortName evidence="14">NaMN adenylyltransferase</shortName>
    </alternativeName>
</protein>
<evidence type="ECO:0000256" key="4">
    <source>
        <dbReference type="ARBA" id="ARBA00022679"/>
    </source>
</evidence>
<comment type="caution">
    <text evidence="17">The sequence shown here is derived from an EMBL/GenBank/DDBJ whole genome shotgun (WGS) entry which is preliminary data.</text>
</comment>
<reference evidence="17" key="1">
    <citation type="submission" date="2021-10" db="EMBL/GenBank/DDBJ databases">
        <title>Anaerobic single-cell dispensing facilitates the cultivation of human gut bacteria.</title>
        <authorList>
            <person name="Afrizal A."/>
        </authorList>
    </citation>
    <scope>NUCLEOTIDE SEQUENCE</scope>
    <source>
        <strain evidence="17">CLA-AA-H272</strain>
    </source>
</reference>
<dbReference type="PANTHER" id="PTHR39321:SF3">
    <property type="entry name" value="PHOSPHOPANTETHEINE ADENYLYLTRANSFERASE"/>
    <property type="match status" value="1"/>
</dbReference>
<dbReference type="Gene3D" id="3.40.50.620">
    <property type="entry name" value="HUPs"/>
    <property type="match status" value="1"/>
</dbReference>
<keyword evidence="9 14" id="KW-0067">ATP-binding</keyword>
<evidence type="ECO:0000256" key="5">
    <source>
        <dbReference type="ARBA" id="ARBA00022695"/>
    </source>
</evidence>
<keyword evidence="4 14" id="KW-0808">Transferase</keyword>
<dbReference type="PANTHER" id="PTHR39321">
    <property type="entry name" value="NICOTINATE-NUCLEOTIDE ADENYLYLTRANSFERASE-RELATED"/>
    <property type="match status" value="1"/>
</dbReference>
<dbReference type="NCBIfam" id="TIGR00482">
    <property type="entry name" value="nicotinate (nicotinamide) nucleotide adenylyltransferase"/>
    <property type="match status" value="1"/>
</dbReference>
<evidence type="ECO:0000256" key="6">
    <source>
        <dbReference type="ARBA" id="ARBA00022723"/>
    </source>
</evidence>
<dbReference type="InterPro" id="IPR003607">
    <property type="entry name" value="HD/PDEase_dom"/>
</dbReference>
<dbReference type="GO" id="GO:0046872">
    <property type="term" value="F:metal ion binding"/>
    <property type="evidence" value="ECO:0007669"/>
    <property type="project" value="UniProtKB-KW"/>
</dbReference>
<dbReference type="EMBL" id="JAJEPW010000020">
    <property type="protein sequence ID" value="MCC2129503.1"/>
    <property type="molecule type" value="Genomic_DNA"/>
</dbReference>
<dbReference type="RefSeq" id="WP_302928782.1">
    <property type="nucleotide sequence ID" value="NZ_JAJEPW010000020.1"/>
</dbReference>
<keyword evidence="3 14" id="KW-0662">Pyridine nucleotide biosynthesis</keyword>
<keyword evidence="5 14" id="KW-0548">Nucleotidyltransferase</keyword>
<evidence type="ECO:0000256" key="7">
    <source>
        <dbReference type="ARBA" id="ARBA00022741"/>
    </source>
</evidence>
<name>A0AAE3AGH5_9FIRM</name>
<dbReference type="Proteomes" id="UP001199319">
    <property type="component" value="Unassembled WGS sequence"/>
</dbReference>
<accession>A0AAE3AGH5</accession>
<dbReference type="NCBIfam" id="TIGR00277">
    <property type="entry name" value="HDIG"/>
    <property type="match status" value="1"/>
</dbReference>
<evidence type="ECO:0000256" key="14">
    <source>
        <dbReference type="HAMAP-Rule" id="MF_00244"/>
    </source>
</evidence>
<organism evidence="17 18">
    <name type="scientific">Brotocaccenecus cirricatena</name>
    <dbReference type="NCBI Taxonomy" id="3064195"/>
    <lineage>
        <taxon>Bacteria</taxon>
        <taxon>Bacillati</taxon>
        <taxon>Bacillota</taxon>
        <taxon>Clostridia</taxon>
        <taxon>Eubacteriales</taxon>
        <taxon>Oscillospiraceae</taxon>
        <taxon>Brotocaccenecus</taxon>
    </lineage>
</organism>
<dbReference type="InterPro" id="IPR005248">
    <property type="entry name" value="NadD/NMNAT"/>
</dbReference>
<dbReference type="HAMAP" id="MF_00244">
    <property type="entry name" value="NaMN_adenylyltr"/>
    <property type="match status" value="1"/>
</dbReference>
<keyword evidence="11 14" id="KW-0520">NAD</keyword>
<keyword evidence="7 14" id="KW-0547">Nucleotide-binding</keyword>
<dbReference type="Pfam" id="PF01966">
    <property type="entry name" value="HD"/>
    <property type="match status" value="1"/>
</dbReference>
<dbReference type="SUPFAM" id="SSF52374">
    <property type="entry name" value="Nucleotidylyl transferase"/>
    <property type="match status" value="1"/>
</dbReference>
<dbReference type="Pfam" id="PF01467">
    <property type="entry name" value="CTP_transf_like"/>
    <property type="match status" value="1"/>
</dbReference>
<feature type="domain" description="HD" evidence="16">
    <location>
        <begin position="230"/>
        <end position="339"/>
    </location>
</feature>
<sequence>MRIGIYGGTFNPIHRGHLTAARAAMDVLGLDRLLLIPASVPPHKALPQGSAEPADRLEMAALACAQLGPVAQALDIELHRTGPSYTVDTLRQLRMEHPEDELWLLMGTDMFLSLERWYHASDILSLAHIGAFDRAHPQPGEDLAAQKRLLETKYGATVAIIANRQVIDLSSTQVREALAAGRGRDLVTDPVYGYIQRRGLYGVHTDLHHLTPDQLRPIALSYLKPKRMPHVLGTEQEAVRLARQYGADETQARIAALLHDCTKKLDMDRQLALCRQYGIPLDDLEQHALKLLHAKTGAAIARDVFAVDDAVYRAIYWHTTGHANMTKLEKIIYLADYIEPSRDFPGVDDLRRAVHADLDRGLLKALDDSIRDMQQWGNPVHHNTLDARDYLLRGKQI</sequence>
<dbReference type="EC" id="2.7.7.18" evidence="14"/>
<gene>
    <name evidence="14 17" type="primary">nadD</name>
    <name evidence="17" type="ORF">LKD37_08250</name>
</gene>
<dbReference type="GO" id="GO:0005524">
    <property type="term" value="F:ATP binding"/>
    <property type="evidence" value="ECO:0007669"/>
    <property type="project" value="UniProtKB-KW"/>
</dbReference>
<evidence type="ECO:0000313" key="17">
    <source>
        <dbReference type="EMBL" id="MCC2129503.1"/>
    </source>
</evidence>
<evidence type="ECO:0000256" key="10">
    <source>
        <dbReference type="ARBA" id="ARBA00023004"/>
    </source>
</evidence>
<dbReference type="InterPro" id="IPR014729">
    <property type="entry name" value="Rossmann-like_a/b/a_fold"/>
</dbReference>
<comment type="pathway">
    <text evidence="2 14">Cofactor biosynthesis; NAD(+) biosynthesis; deamido-NAD(+) from nicotinate D-ribonucleotide: step 1/1.</text>
</comment>
<dbReference type="Gene3D" id="1.10.3210.10">
    <property type="entry name" value="Hypothetical protein af1432"/>
    <property type="match status" value="1"/>
</dbReference>
<dbReference type="GO" id="GO:0004515">
    <property type="term" value="F:nicotinate-nucleotide adenylyltransferase activity"/>
    <property type="evidence" value="ECO:0007669"/>
    <property type="project" value="UniProtKB-UniRule"/>
</dbReference>
<dbReference type="GO" id="GO:0008803">
    <property type="term" value="F:bis(5'-nucleosyl)-tetraphosphatase (symmetrical) activity"/>
    <property type="evidence" value="ECO:0007669"/>
    <property type="project" value="UniProtKB-EC"/>
</dbReference>
<evidence type="ECO:0000256" key="2">
    <source>
        <dbReference type="ARBA" id="ARBA00005019"/>
    </source>
</evidence>
<evidence type="ECO:0000256" key="8">
    <source>
        <dbReference type="ARBA" id="ARBA00022801"/>
    </source>
</evidence>
<dbReference type="InterPro" id="IPR006675">
    <property type="entry name" value="HDIG_dom"/>
</dbReference>
<keyword evidence="18" id="KW-1185">Reference proteome</keyword>
<evidence type="ECO:0000256" key="1">
    <source>
        <dbReference type="ARBA" id="ARBA00002324"/>
    </source>
</evidence>
<dbReference type="InterPro" id="IPR004821">
    <property type="entry name" value="Cyt_trans-like"/>
</dbReference>